<dbReference type="GO" id="GO:0005886">
    <property type="term" value="C:plasma membrane"/>
    <property type="evidence" value="ECO:0007669"/>
    <property type="project" value="UniProtKB-SubCell"/>
</dbReference>
<feature type="transmembrane region" description="Helical" evidence="7">
    <location>
        <begin position="597"/>
        <end position="614"/>
    </location>
</feature>
<keyword evidence="5 7" id="KW-1133">Transmembrane helix</keyword>
<feature type="transmembrane region" description="Helical" evidence="7">
    <location>
        <begin position="273"/>
        <end position="299"/>
    </location>
</feature>
<evidence type="ECO:0000256" key="4">
    <source>
        <dbReference type="ARBA" id="ARBA00022692"/>
    </source>
</evidence>
<dbReference type="PANTHER" id="PTHR43124">
    <property type="entry name" value="PURINE EFFLUX PUMP PBUE"/>
    <property type="match status" value="1"/>
</dbReference>
<dbReference type="InterPro" id="IPR036259">
    <property type="entry name" value="MFS_trans_sf"/>
</dbReference>
<dbReference type="GO" id="GO:0022857">
    <property type="term" value="F:transmembrane transporter activity"/>
    <property type="evidence" value="ECO:0007669"/>
    <property type="project" value="InterPro"/>
</dbReference>
<dbReference type="Gene3D" id="1.20.1250.20">
    <property type="entry name" value="MFS general substrate transporter like domains"/>
    <property type="match status" value="1"/>
</dbReference>
<feature type="domain" description="Major facilitator superfamily (MFS) profile" evidence="8">
    <location>
        <begin position="312"/>
        <end position="714"/>
    </location>
</feature>
<keyword evidence="2" id="KW-0813">Transport</keyword>
<organism evidence="9 10">
    <name type="scientific">Eubacterium oxidoreducens</name>
    <dbReference type="NCBI Taxonomy" id="1732"/>
    <lineage>
        <taxon>Bacteria</taxon>
        <taxon>Bacillati</taxon>
        <taxon>Bacillota</taxon>
        <taxon>Clostridia</taxon>
        <taxon>Eubacteriales</taxon>
        <taxon>Eubacteriaceae</taxon>
        <taxon>Eubacterium</taxon>
    </lineage>
</organism>
<dbReference type="OrthoDB" id="2079194at2"/>
<dbReference type="PROSITE" id="PS50850">
    <property type="entry name" value="MFS"/>
    <property type="match status" value="1"/>
</dbReference>
<proteinExistence type="predicted"/>
<evidence type="ECO:0000256" key="5">
    <source>
        <dbReference type="ARBA" id="ARBA00022989"/>
    </source>
</evidence>
<gene>
    <name evidence="9" type="ORF">SAMN02910417_00351</name>
</gene>
<evidence type="ECO:0000256" key="1">
    <source>
        <dbReference type="ARBA" id="ARBA00004651"/>
    </source>
</evidence>
<dbReference type="AlphaFoldDB" id="A0A1G6AAE9"/>
<evidence type="ECO:0000313" key="10">
    <source>
        <dbReference type="Proteomes" id="UP000199228"/>
    </source>
</evidence>
<sequence>MIRRKDKVKNTSVHIRLGIYAVIIIVTLLFLFWISKMAYRNTALELEKEYIQTLAEECVTNIETSIRYGKELSNYYGLDEELRTISGYQNQGIGVVVTDADTEMITAVFGDKEDESNQTAYNKDMLTWLYAYLGQEQNAEFEKNVYAKEVSMGSYDGIIYEISDSEGGIEGYLFVLYDSGTLVDVSDVSLLSLSSDYEKMIQQSVSNTQQHVQEEIDALMDKGLGTSEIAELSEHFDEVAARNDAVSEITIANDGTVTAQLDLTYVHEKQKYFLMYLVAIIIICIIIGVEFTNLIPAILDKIHKRRQHKQSYYTKKGIGGSIRVLSFVMYTAIYISMPYAAIVMRQNNMRVFSLSESLSSSLPLTVELIAVLVVSLIVQRIYANKNPYVLMGAAAVMLIVGNLACAGVSSPYMLILLRMFCGIGFAFLKYVFNSLVSLGSDSDTDVKEHFAGLNAGLLGGITVGSSLGSILAGVFGYLGNYLFTGVIILIVFALSPIFVAWKELNDKRAYQVVETKQSISLIEVLRNRQYRWVIILTDIPLNIGLMYVVAFLPVYMGIIGQQSIVTSYAYLVNGIAGLYMGVWLVKRLKKLHKNKAVAVAIFMGAAGFLVLLIGKSAIVVLISAVILGVFDGFGTPTLTGNFASMGEKNKDDKAALLTIYGSIGSAVQIICPALYGVLANSEGDMIPMTIFGAIYAMFGVVFLIFGALFLKEEKYER</sequence>
<comment type="subcellular location">
    <subcellularLocation>
        <location evidence="1">Cell membrane</location>
        <topology evidence="1">Multi-pass membrane protein</topology>
    </subcellularLocation>
</comment>
<keyword evidence="10" id="KW-1185">Reference proteome</keyword>
<dbReference type="PANTHER" id="PTHR43124:SF3">
    <property type="entry name" value="CHLORAMPHENICOL EFFLUX PUMP RV0191"/>
    <property type="match status" value="1"/>
</dbReference>
<evidence type="ECO:0000256" key="7">
    <source>
        <dbReference type="SAM" id="Phobius"/>
    </source>
</evidence>
<dbReference type="Proteomes" id="UP000199228">
    <property type="component" value="Unassembled WGS sequence"/>
</dbReference>
<keyword evidence="4 7" id="KW-0812">Transmembrane</keyword>
<reference evidence="9 10" key="1">
    <citation type="submission" date="2016-10" db="EMBL/GenBank/DDBJ databases">
        <authorList>
            <person name="de Groot N.N."/>
        </authorList>
    </citation>
    <scope>NUCLEOTIDE SEQUENCE [LARGE SCALE GENOMIC DNA]</scope>
    <source>
        <strain evidence="9 10">DSM 3217</strain>
    </source>
</reference>
<dbReference type="InterPro" id="IPR020846">
    <property type="entry name" value="MFS_dom"/>
</dbReference>
<feature type="transmembrane region" description="Helical" evidence="7">
    <location>
        <begin position="690"/>
        <end position="710"/>
    </location>
</feature>
<dbReference type="InterPro" id="IPR011701">
    <property type="entry name" value="MFS"/>
</dbReference>
<dbReference type="SUPFAM" id="SSF103473">
    <property type="entry name" value="MFS general substrate transporter"/>
    <property type="match status" value="1"/>
</dbReference>
<feature type="transmembrane region" description="Helical" evidence="7">
    <location>
        <begin position="532"/>
        <end position="556"/>
    </location>
</feature>
<feature type="transmembrane region" description="Helical" evidence="7">
    <location>
        <begin position="415"/>
        <end position="432"/>
    </location>
</feature>
<keyword evidence="6 7" id="KW-0472">Membrane</keyword>
<keyword evidence="3" id="KW-1003">Cell membrane</keyword>
<feature type="transmembrane region" description="Helical" evidence="7">
    <location>
        <begin position="655"/>
        <end position="678"/>
    </location>
</feature>
<feature type="transmembrane region" description="Helical" evidence="7">
    <location>
        <begin position="620"/>
        <end position="643"/>
    </location>
</feature>
<dbReference type="STRING" id="1732.SAMN02910417_00351"/>
<feature type="transmembrane region" description="Helical" evidence="7">
    <location>
        <begin position="481"/>
        <end position="501"/>
    </location>
</feature>
<feature type="transmembrane region" description="Helical" evidence="7">
    <location>
        <begin position="568"/>
        <end position="585"/>
    </location>
</feature>
<feature type="transmembrane region" description="Helical" evidence="7">
    <location>
        <begin position="453"/>
        <end position="475"/>
    </location>
</feature>
<dbReference type="Pfam" id="PF07690">
    <property type="entry name" value="MFS_1"/>
    <property type="match status" value="1"/>
</dbReference>
<accession>A0A1G6AAE9</accession>
<evidence type="ECO:0000256" key="6">
    <source>
        <dbReference type="ARBA" id="ARBA00023136"/>
    </source>
</evidence>
<protein>
    <submittedName>
        <fullName evidence="9">Predicted arabinose efflux permease, MFS family</fullName>
    </submittedName>
</protein>
<evidence type="ECO:0000259" key="8">
    <source>
        <dbReference type="PROSITE" id="PS50850"/>
    </source>
</evidence>
<dbReference type="InterPro" id="IPR050189">
    <property type="entry name" value="MFS_Efflux_Transporters"/>
</dbReference>
<feature type="transmembrane region" description="Helical" evidence="7">
    <location>
        <begin position="12"/>
        <end position="34"/>
    </location>
</feature>
<feature type="transmembrane region" description="Helical" evidence="7">
    <location>
        <begin position="389"/>
        <end position="409"/>
    </location>
</feature>
<evidence type="ECO:0000256" key="2">
    <source>
        <dbReference type="ARBA" id="ARBA00022448"/>
    </source>
</evidence>
<name>A0A1G6AAE9_EUBOX</name>
<evidence type="ECO:0000313" key="9">
    <source>
        <dbReference type="EMBL" id="SDB05408.1"/>
    </source>
</evidence>
<feature type="transmembrane region" description="Helical" evidence="7">
    <location>
        <begin position="320"/>
        <end position="342"/>
    </location>
</feature>
<feature type="transmembrane region" description="Helical" evidence="7">
    <location>
        <begin position="362"/>
        <end position="382"/>
    </location>
</feature>
<dbReference type="EMBL" id="FMXR01000005">
    <property type="protein sequence ID" value="SDB05408.1"/>
    <property type="molecule type" value="Genomic_DNA"/>
</dbReference>
<evidence type="ECO:0000256" key="3">
    <source>
        <dbReference type="ARBA" id="ARBA00022475"/>
    </source>
</evidence>